<dbReference type="AlphaFoldDB" id="A0A1G9UGT2"/>
<keyword evidence="3" id="KW-1185">Reference proteome</keyword>
<protein>
    <submittedName>
        <fullName evidence="2">Uncharacterized protein</fullName>
    </submittedName>
</protein>
<dbReference type="EMBL" id="FNIA01000004">
    <property type="protein sequence ID" value="SDM59160.1"/>
    <property type="molecule type" value="Genomic_DNA"/>
</dbReference>
<organism evidence="2 3">
    <name type="scientific">Haloarchaeobius iranensis</name>
    <dbReference type="NCBI Taxonomy" id="996166"/>
    <lineage>
        <taxon>Archaea</taxon>
        <taxon>Methanobacteriati</taxon>
        <taxon>Methanobacteriota</taxon>
        <taxon>Stenosarchaea group</taxon>
        <taxon>Halobacteria</taxon>
        <taxon>Halobacteriales</taxon>
        <taxon>Halorubellaceae</taxon>
        <taxon>Haloarchaeobius</taxon>
    </lineage>
</organism>
<dbReference type="Proteomes" id="UP000199370">
    <property type="component" value="Unassembled WGS sequence"/>
</dbReference>
<evidence type="ECO:0000313" key="2">
    <source>
        <dbReference type="EMBL" id="SDM59160.1"/>
    </source>
</evidence>
<evidence type="ECO:0000313" key="3">
    <source>
        <dbReference type="Proteomes" id="UP000199370"/>
    </source>
</evidence>
<reference evidence="2 3" key="1">
    <citation type="submission" date="2016-10" db="EMBL/GenBank/DDBJ databases">
        <authorList>
            <person name="de Groot N.N."/>
        </authorList>
    </citation>
    <scope>NUCLEOTIDE SEQUENCE [LARGE SCALE GENOMIC DNA]</scope>
    <source>
        <strain evidence="3">EB21,IBRC-M 10013,KCTC 4048</strain>
    </source>
</reference>
<feature type="compositionally biased region" description="Polar residues" evidence="1">
    <location>
        <begin position="1"/>
        <end position="27"/>
    </location>
</feature>
<feature type="region of interest" description="Disordered" evidence="1">
    <location>
        <begin position="1"/>
        <end position="47"/>
    </location>
</feature>
<evidence type="ECO:0000256" key="1">
    <source>
        <dbReference type="SAM" id="MobiDB-lite"/>
    </source>
</evidence>
<sequence>MGQESIFTTESVEPTQRDSVFASSSDAARTDRNPGREGGSDVNPVVDQHAPFDRRFDAATTALGLAPTTLDFETPTVTRMRIESAAREATGETEAVVEAAREFLLGVVAEPSAYPLGR</sequence>
<proteinExistence type="predicted"/>
<gene>
    <name evidence="2" type="ORF">SAMN05192554_104122</name>
</gene>
<name>A0A1G9UGT2_9EURY</name>
<dbReference type="RefSeq" id="WP_089731897.1">
    <property type="nucleotide sequence ID" value="NZ_FNIA01000004.1"/>
</dbReference>
<feature type="compositionally biased region" description="Basic and acidic residues" evidence="1">
    <location>
        <begin position="28"/>
        <end position="39"/>
    </location>
</feature>
<accession>A0A1G9UGT2</accession>